<dbReference type="EMBL" id="SSMQ01000060">
    <property type="protein sequence ID" value="TKC99107.1"/>
    <property type="molecule type" value="Genomic_DNA"/>
</dbReference>
<evidence type="ECO:0000256" key="1">
    <source>
        <dbReference type="SAM" id="MobiDB-lite"/>
    </source>
</evidence>
<sequence length="746" mass="81210">MSTTNGTTEPAATKDAPSSTDADDPIPAAAERLAKRLRPVIHPGIQALGKKTLASFTWERQGKRQSTAVVLKEVKDQRAGASNVIFTLAWQPKGGKEVEIQVNATITIQIQRGRTALLLQIRIYDGTRTVNLGRGESIQKWEAGEKNVVVFPYPSSAIGVERAGQVWFPKDPSSPVVTRELGFEGKATYGDLAPYWPQFSEKGWLVELPPLPAPLGEAMSKEVPESWGKTVLAFAIWAMLVQPFQQSESGDAEATVDPTAYGLPPVASYWPQRAVNLDPNRVYAELSKTLLLPWHLVAAACASLNAGKHVIFTGPPGCGKSKLAIALAQMVRNAEPVIATASPAWTAGDLVGRYLPRRDGKGLEFKPGFFLRAVESNRCLVIDEFNRANIDQCFGELFAVFAGDPVELPFEQALEDTAGQAAALPVTKAVDGSVAADGAGATGDADGTTLPAPKEPRHATVRILPTTYTRRHSARPEEEGVAYRDYKVSPEFRLVGTMNDADRAQLHQLSFALLRRFDILRVEAPAPEKVKEFIGERIVKISDTMDKAAYQFEGQGTKELLQRLRAEYLEPLFSNVAPKNGGAQPFVDLVAERAIGLATVEDILRFLAEGLRSPNEGERVSSGGVKEPGLAAGASYLAMGLVLSVFPQLDALDTVRRWAAIEHILAVFHREGKGAPFVHIEGKRDDKTGKVSYQLVKPSARSFRPKDINKDNEISIPEYLIGELSLQYQDIGDDRWESLVRPPAGA</sequence>
<dbReference type="Gene3D" id="3.40.50.300">
    <property type="entry name" value="P-loop containing nucleotide triphosphate hydrolases"/>
    <property type="match status" value="1"/>
</dbReference>
<dbReference type="SMART" id="SM00382">
    <property type="entry name" value="AAA"/>
    <property type="match status" value="1"/>
</dbReference>
<dbReference type="SUPFAM" id="SSF52540">
    <property type="entry name" value="P-loop containing nucleoside triphosphate hydrolases"/>
    <property type="match status" value="1"/>
</dbReference>
<dbReference type="PANTHER" id="PTHR37291:SF1">
    <property type="entry name" value="TYPE IV METHYL-DIRECTED RESTRICTION ENZYME ECOKMCRB SUBUNIT"/>
    <property type="match status" value="1"/>
</dbReference>
<comment type="caution">
    <text evidence="3">The sequence shown here is derived from an EMBL/GenBank/DDBJ whole genome shotgun (WGS) entry which is preliminary data.</text>
</comment>
<keyword evidence="4" id="KW-1185">Reference proteome</keyword>
<dbReference type="CDD" id="cd00009">
    <property type="entry name" value="AAA"/>
    <property type="match status" value="1"/>
</dbReference>
<name>A0A4U1IWZ8_9BACT</name>
<organism evidence="3 4">
    <name type="scientific">Polyangium fumosum</name>
    <dbReference type="NCBI Taxonomy" id="889272"/>
    <lineage>
        <taxon>Bacteria</taxon>
        <taxon>Pseudomonadati</taxon>
        <taxon>Myxococcota</taxon>
        <taxon>Polyangia</taxon>
        <taxon>Polyangiales</taxon>
        <taxon>Polyangiaceae</taxon>
        <taxon>Polyangium</taxon>
    </lineage>
</organism>
<dbReference type="OrthoDB" id="9783370at2"/>
<dbReference type="InterPro" id="IPR052934">
    <property type="entry name" value="Methyl-DNA_Rec/Restrict_Enz"/>
</dbReference>
<dbReference type="InterPro" id="IPR011704">
    <property type="entry name" value="ATPase_dyneun-rel_AAA"/>
</dbReference>
<dbReference type="AlphaFoldDB" id="A0A4U1IWZ8"/>
<accession>A0A4U1IWZ8</accession>
<proteinExistence type="predicted"/>
<dbReference type="Proteomes" id="UP000309215">
    <property type="component" value="Unassembled WGS sequence"/>
</dbReference>
<gene>
    <name evidence="3" type="ORF">E8A74_38890</name>
</gene>
<feature type="domain" description="AAA+ ATPase" evidence="2">
    <location>
        <begin position="306"/>
        <end position="523"/>
    </location>
</feature>
<dbReference type="InterPro" id="IPR027417">
    <property type="entry name" value="P-loop_NTPase"/>
</dbReference>
<dbReference type="Pfam" id="PF07728">
    <property type="entry name" value="AAA_5"/>
    <property type="match status" value="1"/>
</dbReference>
<feature type="region of interest" description="Disordered" evidence="1">
    <location>
        <begin position="1"/>
        <end position="25"/>
    </location>
</feature>
<evidence type="ECO:0000259" key="2">
    <source>
        <dbReference type="SMART" id="SM00382"/>
    </source>
</evidence>
<evidence type="ECO:0000313" key="3">
    <source>
        <dbReference type="EMBL" id="TKC99107.1"/>
    </source>
</evidence>
<dbReference type="InterPro" id="IPR003593">
    <property type="entry name" value="AAA+_ATPase"/>
</dbReference>
<reference evidence="3 4" key="1">
    <citation type="submission" date="2019-04" db="EMBL/GenBank/DDBJ databases">
        <authorList>
            <person name="Li Y."/>
            <person name="Wang J."/>
        </authorList>
    </citation>
    <scope>NUCLEOTIDE SEQUENCE [LARGE SCALE GENOMIC DNA]</scope>
    <source>
        <strain evidence="3 4">DSM 14668</strain>
    </source>
</reference>
<dbReference type="GO" id="GO:0016887">
    <property type="term" value="F:ATP hydrolysis activity"/>
    <property type="evidence" value="ECO:0007669"/>
    <property type="project" value="InterPro"/>
</dbReference>
<dbReference type="PANTHER" id="PTHR37291">
    <property type="entry name" value="5-METHYLCYTOSINE-SPECIFIC RESTRICTION ENZYME B"/>
    <property type="match status" value="1"/>
</dbReference>
<dbReference type="RefSeq" id="WP_136934170.1">
    <property type="nucleotide sequence ID" value="NZ_SSMQ01000060.1"/>
</dbReference>
<feature type="compositionally biased region" description="Polar residues" evidence="1">
    <location>
        <begin position="1"/>
        <end position="20"/>
    </location>
</feature>
<dbReference type="GO" id="GO:0005524">
    <property type="term" value="F:ATP binding"/>
    <property type="evidence" value="ECO:0007669"/>
    <property type="project" value="InterPro"/>
</dbReference>
<evidence type="ECO:0000313" key="4">
    <source>
        <dbReference type="Proteomes" id="UP000309215"/>
    </source>
</evidence>
<protein>
    <recommendedName>
        <fullName evidence="2">AAA+ ATPase domain-containing protein</fullName>
    </recommendedName>
</protein>